<dbReference type="Gene3D" id="1.10.287.1490">
    <property type="match status" value="1"/>
</dbReference>
<dbReference type="SUPFAM" id="SSF57997">
    <property type="entry name" value="Tropomyosin"/>
    <property type="match status" value="1"/>
</dbReference>
<proteinExistence type="predicted"/>
<dbReference type="EMBL" id="AMQN01002465">
    <property type="status" value="NOT_ANNOTATED_CDS"/>
    <property type="molecule type" value="Genomic_DNA"/>
</dbReference>
<reference evidence="5" key="1">
    <citation type="submission" date="2012-12" db="EMBL/GenBank/DDBJ databases">
        <authorList>
            <person name="Hellsten U."/>
            <person name="Grimwood J."/>
            <person name="Chapman J.A."/>
            <person name="Shapiro H."/>
            <person name="Aerts A."/>
            <person name="Otillar R.P."/>
            <person name="Terry A.Y."/>
            <person name="Boore J.L."/>
            <person name="Simakov O."/>
            <person name="Marletaz F."/>
            <person name="Cho S.-J."/>
            <person name="Edsinger-Gonzales E."/>
            <person name="Havlak P."/>
            <person name="Kuo D.-H."/>
            <person name="Larsson T."/>
            <person name="Lv J."/>
            <person name="Arendt D."/>
            <person name="Savage R."/>
            <person name="Osoegawa K."/>
            <person name="de Jong P."/>
            <person name="Lindberg D.R."/>
            <person name="Seaver E.C."/>
            <person name="Weisblat D.A."/>
            <person name="Putnam N.H."/>
            <person name="Grigoriev I.V."/>
            <person name="Rokhsar D.S."/>
        </authorList>
    </citation>
    <scope>NUCLEOTIDE SEQUENCE</scope>
    <source>
        <strain evidence="5">I ESC-2004</strain>
    </source>
</reference>
<dbReference type="OMA" id="ENATEWA"/>
<feature type="compositionally biased region" description="Basic and acidic residues" evidence="2">
    <location>
        <begin position="154"/>
        <end position="165"/>
    </location>
</feature>
<sequence>MRSELVALNEEIDKQRKQSSPVDADLKAVQVELQGRTRELSDVRHAYSKQKKLIAEMTGELDHTRSRAEQYEAEVKKVRGRVEELKQDLATAEDDVDQQTHQVRKLQRSNEELQQQVEGLQVQLQHMTTRLRRSSNPLLSSRASSLKSFDGLLDSDHEGSTHGAS</sequence>
<dbReference type="PANTHER" id="PTHR46292:SF1">
    <property type="entry name" value="COILED-COIL DOMAIN-CONTAINING PROTEIN 102A"/>
    <property type="match status" value="1"/>
</dbReference>
<name>R7TV29_CAPTE</name>
<protein>
    <recommendedName>
        <fullName evidence="6">Myosin tail domain-containing protein</fullName>
    </recommendedName>
</protein>
<evidence type="ECO:0000313" key="4">
    <source>
        <dbReference type="EnsemblMetazoa" id="CapteP158959"/>
    </source>
</evidence>
<feature type="region of interest" description="Disordered" evidence="2">
    <location>
        <begin position="129"/>
        <end position="165"/>
    </location>
</feature>
<gene>
    <name evidence="3" type="ORF">CAPTEDRAFT_158959</name>
</gene>
<reference evidence="3 5" key="2">
    <citation type="journal article" date="2013" name="Nature">
        <title>Insights into bilaterian evolution from three spiralian genomes.</title>
        <authorList>
            <person name="Simakov O."/>
            <person name="Marletaz F."/>
            <person name="Cho S.J."/>
            <person name="Edsinger-Gonzales E."/>
            <person name="Havlak P."/>
            <person name="Hellsten U."/>
            <person name="Kuo D.H."/>
            <person name="Larsson T."/>
            <person name="Lv J."/>
            <person name="Arendt D."/>
            <person name="Savage R."/>
            <person name="Osoegawa K."/>
            <person name="de Jong P."/>
            <person name="Grimwood J."/>
            <person name="Chapman J.A."/>
            <person name="Shapiro H."/>
            <person name="Aerts A."/>
            <person name="Otillar R.P."/>
            <person name="Terry A.Y."/>
            <person name="Boore J.L."/>
            <person name="Grigoriev I.V."/>
            <person name="Lindberg D.R."/>
            <person name="Seaver E.C."/>
            <person name="Weisblat D.A."/>
            <person name="Putnam N.H."/>
            <person name="Rokhsar D.S."/>
        </authorList>
    </citation>
    <scope>NUCLEOTIDE SEQUENCE</scope>
    <source>
        <strain evidence="3 5">I ESC-2004</strain>
    </source>
</reference>
<dbReference type="EMBL" id="KB309292">
    <property type="protein sequence ID" value="ELT94855.1"/>
    <property type="molecule type" value="Genomic_DNA"/>
</dbReference>
<dbReference type="PANTHER" id="PTHR46292">
    <property type="entry name" value="COILED-COIL DOMAIN-CONTAINING PROTEIN 102A"/>
    <property type="match status" value="1"/>
</dbReference>
<keyword evidence="1" id="KW-0175">Coiled coil</keyword>
<evidence type="ECO:0000256" key="2">
    <source>
        <dbReference type="SAM" id="MobiDB-lite"/>
    </source>
</evidence>
<feature type="compositionally biased region" description="Low complexity" evidence="2">
    <location>
        <begin position="134"/>
        <end position="146"/>
    </location>
</feature>
<dbReference type="EnsemblMetazoa" id="CapteT158959">
    <property type="protein sequence ID" value="CapteP158959"/>
    <property type="gene ID" value="CapteG158959"/>
</dbReference>
<evidence type="ECO:0000256" key="1">
    <source>
        <dbReference type="ARBA" id="ARBA00023054"/>
    </source>
</evidence>
<dbReference type="HOGENOM" id="CLU_1612377_0_0_1"/>
<evidence type="ECO:0000313" key="3">
    <source>
        <dbReference type="EMBL" id="ELT94855.1"/>
    </source>
</evidence>
<accession>R7TV29</accession>
<dbReference type="OrthoDB" id="5984396at2759"/>
<organism evidence="3">
    <name type="scientific">Capitella teleta</name>
    <name type="common">Polychaete worm</name>
    <dbReference type="NCBI Taxonomy" id="283909"/>
    <lineage>
        <taxon>Eukaryota</taxon>
        <taxon>Metazoa</taxon>
        <taxon>Spiralia</taxon>
        <taxon>Lophotrochozoa</taxon>
        <taxon>Annelida</taxon>
        <taxon>Polychaeta</taxon>
        <taxon>Sedentaria</taxon>
        <taxon>Scolecida</taxon>
        <taxon>Capitellidae</taxon>
        <taxon>Capitella</taxon>
    </lineage>
</organism>
<dbReference type="AlphaFoldDB" id="R7TV29"/>
<evidence type="ECO:0000313" key="5">
    <source>
        <dbReference type="Proteomes" id="UP000014760"/>
    </source>
</evidence>
<dbReference type="Proteomes" id="UP000014760">
    <property type="component" value="Unassembled WGS sequence"/>
</dbReference>
<feature type="region of interest" description="Disordered" evidence="2">
    <location>
        <begin position="89"/>
        <end position="110"/>
    </location>
</feature>
<feature type="region of interest" description="Disordered" evidence="2">
    <location>
        <begin position="1"/>
        <end position="23"/>
    </location>
</feature>
<evidence type="ECO:0008006" key="6">
    <source>
        <dbReference type="Google" id="ProtNLM"/>
    </source>
</evidence>
<keyword evidence="5" id="KW-1185">Reference proteome</keyword>
<reference evidence="4" key="3">
    <citation type="submission" date="2015-06" db="UniProtKB">
        <authorList>
            <consortium name="EnsemblMetazoa"/>
        </authorList>
    </citation>
    <scope>IDENTIFICATION</scope>
</reference>